<proteinExistence type="predicted"/>
<dbReference type="EMBL" id="VDHJ01000001">
    <property type="protein sequence ID" value="TNM00386.1"/>
    <property type="molecule type" value="Genomic_DNA"/>
</dbReference>
<evidence type="ECO:0000313" key="2">
    <source>
        <dbReference type="Proteomes" id="UP000312032"/>
    </source>
</evidence>
<organism evidence="1 2">
    <name type="scientific">Corynebacterium tapiri</name>
    <dbReference type="NCBI Taxonomy" id="1448266"/>
    <lineage>
        <taxon>Bacteria</taxon>
        <taxon>Bacillati</taxon>
        <taxon>Actinomycetota</taxon>
        <taxon>Actinomycetes</taxon>
        <taxon>Mycobacteriales</taxon>
        <taxon>Corynebacteriaceae</taxon>
        <taxon>Corynebacterium</taxon>
    </lineage>
</organism>
<dbReference type="AlphaFoldDB" id="A0A5C4U667"/>
<accession>A0A5C4U667</accession>
<keyword evidence="2" id="KW-1185">Reference proteome</keyword>
<gene>
    <name evidence="1" type="ORF">FHE74_00065</name>
</gene>
<dbReference type="InterPro" id="IPR024495">
    <property type="entry name" value="DUF2771"/>
</dbReference>
<evidence type="ECO:0000313" key="1">
    <source>
        <dbReference type="EMBL" id="TNM00386.1"/>
    </source>
</evidence>
<dbReference type="Proteomes" id="UP000312032">
    <property type="component" value="Unassembled WGS sequence"/>
</dbReference>
<sequence length="172" mass="18610">MATRKEAKRKSLLQLLTLLVVAAVIVAVVVLAQTWLKNRPDPLPQETALTVSWGDQKREVLPYLVAEPGAQAQDGQVDTIEVSDQDTVTIEVPDHVADHDWTAVMIYSDPAANDQVVHGPHEASSVEVAVTSERGSDAKLSVVEIQSVLIGKDEQGQEAPFTTVWSVATQHA</sequence>
<name>A0A5C4U667_9CORY</name>
<dbReference type="RefSeq" id="WP_139464385.1">
    <property type="nucleotide sequence ID" value="NZ_VDHJ01000001.1"/>
</dbReference>
<dbReference type="OrthoDB" id="4424536at2"/>
<protein>
    <submittedName>
        <fullName evidence="1">DUF2771 domain-containing protein</fullName>
    </submittedName>
</protein>
<reference evidence="1 2" key="1">
    <citation type="submission" date="2019-06" db="EMBL/GenBank/DDBJ databases">
        <authorList>
            <person name="Li J."/>
        </authorList>
    </citation>
    <scope>NUCLEOTIDE SEQUENCE [LARGE SCALE GENOMIC DNA]</scope>
    <source>
        <strain evidence="1 2">LMG 28165</strain>
    </source>
</reference>
<comment type="caution">
    <text evidence="1">The sequence shown here is derived from an EMBL/GenBank/DDBJ whole genome shotgun (WGS) entry which is preliminary data.</text>
</comment>
<dbReference type="Pfam" id="PF10969">
    <property type="entry name" value="DUF2771"/>
    <property type="match status" value="1"/>
</dbReference>